<dbReference type="STRING" id="1202772.A0A1V9ZU03"/>
<dbReference type="PANTHER" id="PTHR21254">
    <property type="entry name" value="C2 DOMAIN-CONTAINING PROTEIN 3"/>
    <property type="match status" value="1"/>
</dbReference>
<gene>
    <name evidence="3" type="ORF">ACHHYP_00738</name>
</gene>
<feature type="region of interest" description="Disordered" evidence="1">
    <location>
        <begin position="1126"/>
        <end position="1166"/>
    </location>
</feature>
<evidence type="ECO:0000259" key="2">
    <source>
        <dbReference type="PROSITE" id="PS50004"/>
    </source>
</evidence>
<dbReference type="EMBL" id="JNBR01000007">
    <property type="protein sequence ID" value="OQS01459.1"/>
    <property type="molecule type" value="Genomic_DNA"/>
</dbReference>
<organism evidence="3 4">
    <name type="scientific">Achlya hypogyna</name>
    <name type="common">Oomycete</name>
    <name type="synonym">Protoachlya hypogyna</name>
    <dbReference type="NCBI Taxonomy" id="1202772"/>
    <lineage>
        <taxon>Eukaryota</taxon>
        <taxon>Sar</taxon>
        <taxon>Stramenopiles</taxon>
        <taxon>Oomycota</taxon>
        <taxon>Saprolegniomycetes</taxon>
        <taxon>Saprolegniales</taxon>
        <taxon>Achlyaceae</taxon>
        <taxon>Achlya</taxon>
    </lineage>
</organism>
<dbReference type="OrthoDB" id="79771at2759"/>
<accession>A0A1V9ZU03</accession>
<dbReference type="InterPro" id="IPR035892">
    <property type="entry name" value="C2_domain_sf"/>
</dbReference>
<dbReference type="InterPro" id="IPR057537">
    <property type="entry name" value="C2_C2CD3_N"/>
</dbReference>
<sequence>MEAKVDEAHGEVIPGDDDAEMKAQDAIISLGALPPHVEGTVMGYVRVRVRIRVDGNSPRVWLVRVRWWGALTMHQKGDVLREGQTLSFPVHVSRDGFQRYVNDMGPLRLDIVDKQSHQVFGRAEVSLTMADMEVPNGIAKEAPIVHKGTMDVRGTVQLTATLLWGDLSTAAPMGIASTVVLRKNRDFMLPISFVAPPTSSRIQMPSTGDSGSDLYSKNKYHDPSPKTPISAHRLDTLLKKGEALKRAMQRAVDNAPDTTASSRDVATVIATAKSLGPNDLPSLSWRNFLDQYTEDDLASVRTSVPSLLPPEPIPVVRPVQLECFLVVPYVDKILTAERLRSLHLSTKIPWCSVATITSKPMLLTSRAPSSVHFGFRARGPLGAEADRVGFFTSKTLVIEMWQWVDGAPRESLFGLVKLPLHPIAEYLETVSSGELGVAYDDVARVVNPFDGVHSWSDDVLEMIDEIDVMEDWSSPNLVLQPMNTDMLAPVAAFTVTKEAADAATDVVATSAVKPNIATTEFPPTLDDDANEAISLLNTASTRQLSPEVPFPSIPIVPPSAALTPEVAPAESRVSTPAPQPTSVPTHREALCHHWTLSLLEPFGGAKASGVGCEIRYSFEDSPCTMWWDGSNPAWSSVNELVSTEPVVALALELWWKPTMASVLRCIGRASLELDAEAILEPVAIHWDLPHFQVQIPFLPLRVTHAQKPQAHRAESVVDSKATSSTLLPAASTICVAVSSLQLASAAIDAVQVQCAFCIGDIVHPEATSVAFDQVVDKWMMRQLSPLLAPNGSFTFAEQVMMHPALLKSMAVDDVELTAWHISKNQEPALLGLAAIPLAALLFRTQGIRGVFPLLRESVYHGRVSVHIYFEHHRGSLSFQVEQPPTVEHKSSKRVDPPTILVPVSSAVEGSDCRNEAEHASKLPPGPTTPLVRGDSRFDVQISILETRHLVLPTIHVEGSVSASFEWEGARHSTAPVPASPSAVFDYVYHGDAAAPFDRRSSLTVAMWLHEKTKVAPPELLGQATVDLSLLQWMMEVNGWYHLVDSAQHPKGQVRLRVQRSGVDYPPPEVASVSSAPVEAAVEPDSWSVLDLMRQELATVDHRLTETFAASENPLDTLPAGALAVLDCQGEPPNTKEFAETEGQTESYSGEPTGFDSEADQPTSTPCDAAETAVIWNDSDEELDMAALNIHAESPSEDGASDDRRALNDDEEVNVGTRDSAAFLDPTDLFAIPASEDESALEDVPQPSYPVDVAAAHNRDVVESHNPPTSNWESDDDSCCEVDLSALSVFAPPSEAYEDAMEDSAPCDLGAMGQAALSELDSPAASLTDDYEELATLLAPVGSPPASLAGDFELAESVCQSEHSHGGYDDVLKTVLETMQDIKTQMAQLSVTPCCSVCASPVRQSPAAICTAICSDTTTQEVPLQSASPIANCSVSMVAAPPSPSPLTPPATCPPTTQAVEVESTTPAKATPLVPCNASVEPMAAAAHEPPVVSALASVANAPTSPVHASVAAPAFVPEALGSHETVATIAEQLARLVQRLDEPLPSAATSPTQQPVPEATWRLAQAGGTSGGDPGDLALVQAAATEPVTTDDGLGN</sequence>
<proteinExistence type="predicted"/>
<protein>
    <recommendedName>
        <fullName evidence="2">C2 domain-containing protein</fullName>
    </recommendedName>
</protein>
<evidence type="ECO:0000313" key="3">
    <source>
        <dbReference type="EMBL" id="OQS01459.1"/>
    </source>
</evidence>
<evidence type="ECO:0000256" key="1">
    <source>
        <dbReference type="SAM" id="MobiDB-lite"/>
    </source>
</evidence>
<dbReference type="Proteomes" id="UP000243579">
    <property type="component" value="Unassembled WGS sequence"/>
</dbReference>
<feature type="region of interest" description="Disordered" evidence="1">
    <location>
        <begin position="200"/>
        <end position="229"/>
    </location>
</feature>
<dbReference type="PANTHER" id="PTHR21254:SF1">
    <property type="entry name" value="C2 DOMAIN-CONTAINING PROTEIN 3"/>
    <property type="match status" value="1"/>
</dbReference>
<reference evidence="3 4" key="1">
    <citation type="journal article" date="2014" name="Genome Biol. Evol.">
        <title>The secreted proteins of Achlya hypogyna and Thraustotheca clavata identify the ancestral oomycete secretome and reveal gene acquisitions by horizontal gene transfer.</title>
        <authorList>
            <person name="Misner I."/>
            <person name="Blouin N."/>
            <person name="Leonard G."/>
            <person name="Richards T.A."/>
            <person name="Lane C.E."/>
        </authorList>
    </citation>
    <scope>NUCLEOTIDE SEQUENCE [LARGE SCALE GENOMIC DNA]</scope>
    <source>
        <strain evidence="3 4">ATCC 48635</strain>
    </source>
</reference>
<keyword evidence="4" id="KW-1185">Reference proteome</keyword>
<comment type="caution">
    <text evidence="3">The sequence shown here is derived from an EMBL/GenBank/DDBJ whole genome shotgun (WGS) entry which is preliminary data.</text>
</comment>
<dbReference type="InterPro" id="IPR000008">
    <property type="entry name" value="C2_dom"/>
</dbReference>
<dbReference type="GO" id="GO:0060271">
    <property type="term" value="P:cilium assembly"/>
    <property type="evidence" value="ECO:0007669"/>
    <property type="project" value="TreeGrafter"/>
</dbReference>
<dbReference type="GO" id="GO:0005815">
    <property type="term" value="C:microtubule organizing center"/>
    <property type="evidence" value="ECO:0007669"/>
    <property type="project" value="TreeGrafter"/>
</dbReference>
<dbReference type="SUPFAM" id="SSF49562">
    <property type="entry name" value="C2 domain (Calcium/lipid-binding domain, CaLB)"/>
    <property type="match status" value="1"/>
</dbReference>
<dbReference type="PROSITE" id="PS50004">
    <property type="entry name" value="C2"/>
    <property type="match status" value="1"/>
</dbReference>
<evidence type="ECO:0000313" key="4">
    <source>
        <dbReference type="Proteomes" id="UP000243579"/>
    </source>
</evidence>
<name>A0A1V9ZU03_ACHHY</name>
<feature type="region of interest" description="Disordered" evidence="1">
    <location>
        <begin position="1545"/>
        <end position="1596"/>
    </location>
</feature>
<feature type="domain" description="C2" evidence="2">
    <location>
        <begin position="923"/>
        <end position="1040"/>
    </location>
</feature>
<dbReference type="Pfam" id="PF25339">
    <property type="entry name" value="C2_C2CD3_N"/>
    <property type="match status" value="1"/>
</dbReference>
<feature type="compositionally biased region" description="Polar residues" evidence="1">
    <location>
        <begin position="200"/>
        <end position="215"/>
    </location>
</feature>